<protein>
    <submittedName>
        <fullName evidence="8">Phenylacetaldoxime dehydratase</fullName>
    </submittedName>
</protein>
<dbReference type="Pfam" id="PF13816">
    <property type="entry name" value="Dehydratase_hem"/>
    <property type="match status" value="1"/>
</dbReference>
<dbReference type="InterPro" id="IPR025702">
    <property type="entry name" value="OXD"/>
</dbReference>
<evidence type="ECO:0000313" key="8">
    <source>
        <dbReference type="EMBL" id="AXQ54617.1"/>
    </source>
</evidence>
<gene>
    <name evidence="8" type="ORF">D0C37_08395</name>
</gene>
<evidence type="ECO:0000256" key="5">
    <source>
        <dbReference type="ARBA" id="ARBA00023239"/>
    </source>
</evidence>
<evidence type="ECO:0000256" key="7">
    <source>
        <dbReference type="SAM" id="MobiDB-lite"/>
    </source>
</evidence>
<feature type="region of interest" description="Disordered" evidence="7">
    <location>
        <begin position="1"/>
        <end position="25"/>
    </location>
</feature>
<evidence type="ECO:0000256" key="4">
    <source>
        <dbReference type="ARBA" id="ARBA00023004"/>
    </source>
</evidence>
<comment type="similarity">
    <text evidence="6">Belongs to the heme-containing dehydratase family.</text>
</comment>
<keyword evidence="3" id="KW-0479">Metal-binding</keyword>
<dbReference type="GO" id="GO:0046872">
    <property type="term" value="F:metal ion binding"/>
    <property type="evidence" value="ECO:0007669"/>
    <property type="project" value="UniProtKB-KW"/>
</dbReference>
<comment type="cofactor">
    <cofactor evidence="1">
        <name>heme b</name>
        <dbReference type="ChEBI" id="CHEBI:60344"/>
    </cofactor>
</comment>
<evidence type="ECO:0000256" key="2">
    <source>
        <dbReference type="ARBA" id="ARBA00022617"/>
    </source>
</evidence>
<reference evidence="8 9" key="1">
    <citation type="submission" date="2018-08" db="EMBL/GenBank/DDBJ databases">
        <authorList>
            <person name="Ferrada E.E."/>
            <person name="Latorre B.A."/>
        </authorList>
    </citation>
    <scope>NUCLEOTIDE SEQUENCE [LARGE SCALE GENOMIC DNA]</scope>
    <source>
        <strain evidence="8 9">VK-A60T</strain>
    </source>
</reference>
<evidence type="ECO:0000256" key="1">
    <source>
        <dbReference type="ARBA" id="ARBA00001970"/>
    </source>
</evidence>
<keyword evidence="2" id="KW-0349">Heme</keyword>
<dbReference type="GeneID" id="300114213"/>
<dbReference type="EMBL" id="CP031742">
    <property type="protein sequence ID" value="AXQ54617.1"/>
    <property type="molecule type" value="Genomic_DNA"/>
</dbReference>
<accession>A0A385DAA1</accession>
<dbReference type="GO" id="GO:0016829">
    <property type="term" value="F:lyase activity"/>
    <property type="evidence" value="ECO:0007669"/>
    <property type="project" value="UniProtKB-KW"/>
</dbReference>
<dbReference type="Proteomes" id="UP000259636">
    <property type="component" value="Chromosome"/>
</dbReference>
<evidence type="ECO:0000256" key="6">
    <source>
        <dbReference type="ARBA" id="ARBA00034312"/>
    </source>
</evidence>
<sequence length="370" mass="40655">MSWTPDYPRTVPERRPPGHQPRAPRWTLGFDAPASLVTSDYLALQCAGPDDPAVGPFLERVRACHTGRDGGDAPEAWELLAFTDEAGRHNLVHLGYWRDATSHARWLDTAPLPRWFAELDAAAVPFGAWHEVVQVPLDRVETIYSDPRRAFGLAACPGTRRESMTMNGYFGAARDRLPVSAIDPLEAAAPHRRRARPAASEGRRLRAECGHNTAVIRSGQYWQNAQGEQLADYTEALEPKLMAGMAHLREQADAEGTLSLRVMTSLDRETLRPLRETSVLGHFHTLAALEGWAAGHATHAAIYEHAIAKNRQYGEARTVVTWHEVFVLPRTAAFAYVNCHPATGILPYATSVLAVEPDGPAENSPAPYGG</sequence>
<dbReference type="KEGG" id="sky:D0C37_08395"/>
<evidence type="ECO:0000256" key="3">
    <source>
        <dbReference type="ARBA" id="ARBA00022723"/>
    </source>
</evidence>
<dbReference type="AlphaFoldDB" id="A0A385DAA1"/>
<dbReference type="RefSeq" id="WP_117349055.1">
    <property type="nucleotide sequence ID" value="NZ_CP031742.1"/>
</dbReference>
<keyword evidence="4" id="KW-0408">Iron</keyword>
<keyword evidence="5" id="KW-0456">Lyase</keyword>
<organism evidence="8 9">
    <name type="scientific">Streptomyces koyangensis</name>
    <dbReference type="NCBI Taxonomy" id="188770"/>
    <lineage>
        <taxon>Bacteria</taxon>
        <taxon>Bacillati</taxon>
        <taxon>Actinomycetota</taxon>
        <taxon>Actinomycetes</taxon>
        <taxon>Kitasatosporales</taxon>
        <taxon>Streptomycetaceae</taxon>
        <taxon>Streptomyces</taxon>
        <taxon>Streptomyces aurantiacus group</taxon>
    </lineage>
</organism>
<evidence type="ECO:0000313" key="9">
    <source>
        <dbReference type="Proteomes" id="UP000259636"/>
    </source>
</evidence>
<name>A0A385DAA1_9ACTN</name>
<proteinExistence type="inferred from homology"/>